<dbReference type="Proteomes" id="UP001212997">
    <property type="component" value="Unassembled WGS sequence"/>
</dbReference>
<evidence type="ECO:0000256" key="1">
    <source>
        <dbReference type="SAM" id="Coils"/>
    </source>
</evidence>
<protein>
    <submittedName>
        <fullName evidence="3">Uncharacterized protein</fullName>
    </submittedName>
</protein>
<feature type="compositionally biased region" description="Polar residues" evidence="2">
    <location>
        <begin position="15"/>
        <end position="29"/>
    </location>
</feature>
<evidence type="ECO:0000313" key="4">
    <source>
        <dbReference type="Proteomes" id="UP001212997"/>
    </source>
</evidence>
<feature type="coiled-coil region" evidence="1">
    <location>
        <begin position="58"/>
        <end position="110"/>
    </location>
</feature>
<proteinExistence type="predicted"/>
<name>A0AAD5V9F6_9APHY</name>
<comment type="caution">
    <text evidence="3">The sequence shown here is derived from an EMBL/GenBank/DDBJ whole genome shotgun (WGS) entry which is preliminary data.</text>
</comment>
<evidence type="ECO:0000256" key="2">
    <source>
        <dbReference type="SAM" id="MobiDB-lite"/>
    </source>
</evidence>
<organism evidence="3 4">
    <name type="scientific">Meripilus lineatus</name>
    <dbReference type="NCBI Taxonomy" id="2056292"/>
    <lineage>
        <taxon>Eukaryota</taxon>
        <taxon>Fungi</taxon>
        <taxon>Dikarya</taxon>
        <taxon>Basidiomycota</taxon>
        <taxon>Agaricomycotina</taxon>
        <taxon>Agaricomycetes</taxon>
        <taxon>Polyporales</taxon>
        <taxon>Meripilaceae</taxon>
        <taxon>Meripilus</taxon>
    </lineage>
</organism>
<accession>A0AAD5V9F6</accession>
<feature type="region of interest" description="Disordered" evidence="2">
    <location>
        <begin position="1"/>
        <end position="47"/>
    </location>
</feature>
<keyword evidence="4" id="KW-1185">Reference proteome</keyword>
<reference evidence="3" key="1">
    <citation type="submission" date="2022-07" db="EMBL/GenBank/DDBJ databases">
        <title>Genome Sequence of Physisporinus lineatus.</title>
        <authorList>
            <person name="Buettner E."/>
        </authorList>
    </citation>
    <scope>NUCLEOTIDE SEQUENCE</scope>
    <source>
        <strain evidence="3">VT162</strain>
    </source>
</reference>
<evidence type="ECO:0000313" key="3">
    <source>
        <dbReference type="EMBL" id="KAJ3489534.1"/>
    </source>
</evidence>
<gene>
    <name evidence="3" type="ORF">NLI96_g2047</name>
</gene>
<keyword evidence="1" id="KW-0175">Coiled coil</keyword>
<sequence length="414" mass="46375">MTQAEQETRNPPPTDSFSGATDSEAANQENIRDGGGSSETTQTERRWGASYGQLSRWVNSLRWKVERRDEQLRRQEEKYHSMEERHEREIAGLRKQNSDLQGEIASLKRLLQTRTSELDDAQTYLTTTDPHSHADIVRLVEDVNNAIFHSAATIADSLKWESRPTAPGPFLQVPEREKAVRDIGLSTVELLEHGDHSQDPICVQIALQAYMAKLAKWLVSTWSMGFSEREEGILSEVYRQIRTTETSSIAGRWRSLTCQHLRRSGELSSTQLNAYFVRRIGIVLSLSGYRGSDTNVIEAVNDFEGKITDVVEHCLQLRTAIGQDVVSCFFEVYLPKAGSQFTTKTMQDAYGESECAQPREGDTSPSAVLCPVALGLRKENPLQAPGGNNEPEMIPTLRAKVVLQSTMEELLGMT</sequence>
<dbReference type="EMBL" id="JANAWD010000043">
    <property type="protein sequence ID" value="KAJ3489534.1"/>
    <property type="molecule type" value="Genomic_DNA"/>
</dbReference>
<dbReference type="AlphaFoldDB" id="A0AAD5V9F6"/>